<organism evidence="1 2">
    <name type="scientific">Amycolatopsis japonica</name>
    <dbReference type="NCBI Taxonomy" id="208439"/>
    <lineage>
        <taxon>Bacteria</taxon>
        <taxon>Bacillati</taxon>
        <taxon>Actinomycetota</taxon>
        <taxon>Actinomycetes</taxon>
        <taxon>Pseudonocardiales</taxon>
        <taxon>Pseudonocardiaceae</taxon>
        <taxon>Amycolatopsis</taxon>
        <taxon>Amycolatopsis japonica group</taxon>
    </lineage>
</organism>
<dbReference type="eggNOG" id="ENOG5033XR6">
    <property type="taxonomic scope" value="Bacteria"/>
</dbReference>
<dbReference type="Proteomes" id="UP000028492">
    <property type="component" value="Chromosome"/>
</dbReference>
<protein>
    <submittedName>
        <fullName evidence="1">Uncharacterized protein</fullName>
    </submittedName>
</protein>
<sequence length="134" mass="14055">MQDQSYYVHLESLKDFVRELETQIHAMSKPNDFLLTLSEQPLLFGEFGEAGSLNKAHQAAVAEMQGLLDQVKGAITFAQDVTTTVADGYAAADDSVAGDMNHSSQQTGLLDPLLNVLGGVLGGNSGSNGGGNKG</sequence>
<reference evidence="1 2" key="1">
    <citation type="journal article" date="2014" name="J. Biotechnol.">
        <title>Complete genome sequence of the actinobacterium Amycolatopsis japonica MG417-CF17(T) (=DSM 44213T) producing (S,S)-N,N'-ethylenediaminedisuccinic acid.</title>
        <authorList>
            <person name="Stegmann E."/>
            <person name="Albersmeier A."/>
            <person name="Spohn M."/>
            <person name="Gert H."/>
            <person name="Weber T."/>
            <person name="Wohlleben W."/>
            <person name="Kalinowski J."/>
            <person name="Ruckert C."/>
        </authorList>
    </citation>
    <scope>NUCLEOTIDE SEQUENCE [LARGE SCALE GENOMIC DNA]</scope>
    <source>
        <strain evidence="2">MG417-CF17 (DSM 44213)</strain>
    </source>
</reference>
<name>A0A075URF4_9PSEU</name>
<gene>
    <name evidence="1" type="ORF">AJAP_10995</name>
</gene>
<dbReference type="HOGENOM" id="CLU_1914317_0_0_11"/>
<evidence type="ECO:0000313" key="1">
    <source>
        <dbReference type="EMBL" id="AIG75089.1"/>
    </source>
</evidence>
<keyword evidence="2" id="KW-1185">Reference proteome</keyword>
<dbReference type="AlphaFoldDB" id="A0A075URF4"/>
<evidence type="ECO:0000313" key="2">
    <source>
        <dbReference type="Proteomes" id="UP000028492"/>
    </source>
</evidence>
<dbReference type="EMBL" id="CP008953">
    <property type="protein sequence ID" value="AIG75089.1"/>
    <property type="molecule type" value="Genomic_DNA"/>
</dbReference>
<dbReference type="KEGG" id="aja:AJAP_10995"/>
<dbReference type="RefSeq" id="WP_038510253.1">
    <property type="nucleotide sequence ID" value="NZ_CP008953.1"/>
</dbReference>
<dbReference type="STRING" id="208439.AJAP_10995"/>
<proteinExistence type="predicted"/>
<accession>A0A075URF4</accession>